<keyword evidence="3" id="KW-0808">Transferase</keyword>
<dbReference type="RefSeq" id="WP_182921842.1">
    <property type="nucleotide sequence ID" value="NZ_WNXD01000001.1"/>
</dbReference>
<feature type="transmembrane region" description="Helical" evidence="1">
    <location>
        <begin position="99"/>
        <end position="128"/>
    </location>
</feature>
<feature type="transmembrane region" description="Helical" evidence="1">
    <location>
        <begin position="148"/>
        <end position="170"/>
    </location>
</feature>
<gene>
    <name evidence="3" type="ORF">GM921_06805</name>
</gene>
<dbReference type="GO" id="GO:0016020">
    <property type="term" value="C:membrane"/>
    <property type="evidence" value="ECO:0007669"/>
    <property type="project" value="TreeGrafter"/>
</dbReference>
<reference evidence="3" key="1">
    <citation type="submission" date="2019-11" db="EMBL/GenBank/DDBJ databases">
        <title>Description of Pedobacter sp. LMG 31464T.</title>
        <authorList>
            <person name="Carlier A."/>
            <person name="Qi S."/>
            <person name="Vandamme P."/>
        </authorList>
    </citation>
    <scope>NUCLEOTIDE SEQUENCE</scope>
    <source>
        <strain evidence="3">LMG 31464</strain>
    </source>
</reference>
<sequence>MKYFHQLKYKLFSESREVPAILQSTHLPSLDGLRAIAIIIVMLSHIFMTTPFKNSFAGAIGVEIFFVLSGFLITTLLLKEKISTNKISLKQFYIRRFLRIIPVAYLFLATLALLNQLMNLGIGVLPFVSAGLFFNNIPLSMFNHWYVAHFWSLSVEEQFYLVFPLLLVYNQNTYIKILLLIVLIVPIIGTLGYAKVGVFYTNRTVHIIAFLLINALGKTVCILIGSLFAILLFKKIIVIKDNIYTRYAGLILFVCGVLIHTESFPLRIPHCSLFLFPILMATMIVLNLSGNSLMGKVLNLWIFRYIGKLSYSLYIWQQLFLNNDHNIMPTSSIWLKLFVLSLTAVISYHVFEKFFIKLKGKFSPEDQVKARVV</sequence>
<protein>
    <submittedName>
        <fullName evidence="3">Acyltransferase family protein</fullName>
    </submittedName>
</protein>
<feature type="transmembrane region" description="Helical" evidence="1">
    <location>
        <begin position="56"/>
        <end position="78"/>
    </location>
</feature>
<evidence type="ECO:0000313" key="4">
    <source>
        <dbReference type="Proteomes" id="UP000601055"/>
    </source>
</evidence>
<evidence type="ECO:0000313" key="3">
    <source>
        <dbReference type="EMBL" id="MBB2145185.1"/>
    </source>
</evidence>
<name>A0A923ITV3_9SPHI</name>
<dbReference type="Proteomes" id="UP000601055">
    <property type="component" value="Unassembled WGS sequence"/>
</dbReference>
<feature type="transmembrane region" description="Helical" evidence="1">
    <location>
        <begin position="32"/>
        <end position="50"/>
    </location>
</feature>
<dbReference type="AlphaFoldDB" id="A0A923ITV3"/>
<dbReference type="PANTHER" id="PTHR23028:SF53">
    <property type="entry name" value="ACYL_TRANSF_3 DOMAIN-CONTAINING PROTEIN"/>
    <property type="match status" value="1"/>
</dbReference>
<comment type="caution">
    <text evidence="3">The sequence shown here is derived from an EMBL/GenBank/DDBJ whole genome shotgun (WGS) entry which is preliminary data.</text>
</comment>
<feature type="transmembrane region" description="Helical" evidence="1">
    <location>
        <begin position="301"/>
        <end position="321"/>
    </location>
</feature>
<feature type="transmembrane region" description="Helical" evidence="1">
    <location>
        <begin position="244"/>
        <end position="261"/>
    </location>
</feature>
<keyword evidence="3" id="KW-0012">Acyltransferase</keyword>
<feature type="transmembrane region" description="Helical" evidence="1">
    <location>
        <begin position="267"/>
        <end position="289"/>
    </location>
</feature>
<feature type="domain" description="Acyltransferase 3" evidence="2">
    <location>
        <begin position="28"/>
        <end position="346"/>
    </location>
</feature>
<evidence type="ECO:0000256" key="1">
    <source>
        <dbReference type="SAM" id="Phobius"/>
    </source>
</evidence>
<dbReference type="InterPro" id="IPR050879">
    <property type="entry name" value="Acyltransferase_3"/>
</dbReference>
<proteinExistence type="predicted"/>
<dbReference type="InterPro" id="IPR002656">
    <property type="entry name" value="Acyl_transf_3_dom"/>
</dbReference>
<organism evidence="3 4">
    <name type="scientific">Pedobacter planticolens</name>
    <dbReference type="NCBI Taxonomy" id="2679964"/>
    <lineage>
        <taxon>Bacteria</taxon>
        <taxon>Pseudomonadati</taxon>
        <taxon>Bacteroidota</taxon>
        <taxon>Sphingobacteriia</taxon>
        <taxon>Sphingobacteriales</taxon>
        <taxon>Sphingobacteriaceae</taxon>
        <taxon>Pedobacter</taxon>
    </lineage>
</organism>
<accession>A0A923ITV3</accession>
<dbReference type="PANTHER" id="PTHR23028">
    <property type="entry name" value="ACETYLTRANSFERASE"/>
    <property type="match status" value="1"/>
</dbReference>
<dbReference type="EMBL" id="WNXD01000001">
    <property type="protein sequence ID" value="MBB2145185.1"/>
    <property type="molecule type" value="Genomic_DNA"/>
</dbReference>
<dbReference type="GO" id="GO:0016747">
    <property type="term" value="F:acyltransferase activity, transferring groups other than amino-acyl groups"/>
    <property type="evidence" value="ECO:0007669"/>
    <property type="project" value="InterPro"/>
</dbReference>
<feature type="transmembrane region" description="Helical" evidence="1">
    <location>
        <begin position="177"/>
        <end position="201"/>
    </location>
</feature>
<keyword evidence="1" id="KW-1133">Transmembrane helix</keyword>
<keyword evidence="1" id="KW-0472">Membrane</keyword>
<dbReference type="Pfam" id="PF01757">
    <property type="entry name" value="Acyl_transf_3"/>
    <property type="match status" value="1"/>
</dbReference>
<feature type="transmembrane region" description="Helical" evidence="1">
    <location>
        <begin position="333"/>
        <end position="351"/>
    </location>
</feature>
<evidence type="ECO:0000259" key="2">
    <source>
        <dbReference type="Pfam" id="PF01757"/>
    </source>
</evidence>
<dbReference type="GO" id="GO:0000271">
    <property type="term" value="P:polysaccharide biosynthetic process"/>
    <property type="evidence" value="ECO:0007669"/>
    <property type="project" value="TreeGrafter"/>
</dbReference>
<keyword evidence="1" id="KW-0812">Transmembrane</keyword>
<feature type="transmembrane region" description="Helical" evidence="1">
    <location>
        <begin position="207"/>
        <end position="232"/>
    </location>
</feature>
<keyword evidence="4" id="KW-1185">Reference proteome</keyword>